<dbReference type="GO" id="GO:0006412">
    <property type="term" value="P:translation"/>
    <property type="evidence" value="ECO:0007669"/>
    <property type="project" value="InterPro"/>
</dbReference>
<dbReference type="EMBL" id="LN871599">
    <property type="protein sequence ID" value="CCF75719.1"/>
    <property type="molecule type" value="Genomic_DNA"/>
</dbReference>
<accession>I7I9V9</accession>
<dbReference type="SUPFAM" id="SSF110324">
    <property type="entry name" value="Ribosomal L27 protein-like"/>
    <property type="match status" value="1"/>
</dbReference>
<keyword evidence="3" id="KW-0687">Ribonucleoprotein</keyword>
<dbReference type="RefSeq" id="XP_012650127.1">
    <property type="nucleotide sequence ID" value="XM_012794673.1"/>
</dbReference>
<dbReference type="GeneID" id="24426171"/>
<dbReference type="PANTHER" id="PTHR15893">
    <property type="entry name" value="RIBOSOMAL PROTEIN L27"/>
    <property type="match status" value="1"/>
</dbReference>
<dbReference type="KEGG" id="bmic:BmR1_04g07655"/>
<evidence type="ECO:0000256" key="4">
    <source>
        <dbReference type="SAM" id="SignalP"/>
    </source>
</evidence>
<name>I7I9V9_BABMR</name>
<gene>
    <name evidence="5" type="ORF">BmR1_04g07655</name>
</gene>
<dbReference type="VEuPathDB" id="PiroplasmaDB:BmR1_04g07655"/>
<evidence type="ECO:0000256" key="2">
    <source>
        <dbReference type="ARBA" id="ARBA00022980"/>
    </source>
</evidence>
<dbReference type="AlphaFoldDB" id="I7I9V9"/>
<evidence type="ECO:0000313" key="5">
    <source>
        <dbReference type="EMBL" id="CCF75719.1"/>
    </source>
</evidence>
<dbReference type="OrthoDB" id="1867012at2759"/>
<keyword evidence="6" id="KW-1185">Reference proteome</keyword>
<proteinExistence type="inferred from homology"/>
<reference evidence="5 6" key="3">
    <citation type="journal article" date="2016" name="Sci. Rep.">
        <title>Genome-wide diversity and gene expression profiling of Babesia microti isolates identify polymorphic genes that mediate host-pathogen interactions.</title>
        <authorList>
            <person name="Silva J.C."/>
            <person name="Cornillot E."/>
            <person name="McCracken C."/>
            <person name="Usmani-Brown S."/>
            <person name="Dwivedi A."/>
            <person name="Ifeonu O.O."/>
            <person name="Crabtree J."/>
            <person name="Gotia H.T."/>
            <person name="Virji A.Z."/>
            <person name="Reynes C."/>
            <person name="Colinge J."/>
            <person name="Kumar V."/>
            <person name="Lawres L."/>
            <person name="Pazzi J.E."/>
            <person name="Pablo J.V."/>
            <person name="Hung C."/>
            <person name="Brancato J."/>
            <person name="Kumari P."/>
            <person name="Orvis J."/>
            <person name="Tretina K."/>
            <person name="Chibucos M."/>
            <person name="Ott S."/>
            <person name="Sadzewicz L."/>
            <person name="Sengamalay N."/>
            <person name="Shetty A.C."/>
            <person name="Su Q."/>
            <person name="Tallon L."/>
            <person name="Fraser C.M."/>
            <person name="Frutos R."/>
            <person name="Molina D.M."/>
            <person name="Krause P.J."/>
            <person name="Ben Mamoun C."/>
        </authorList>
    </citation>
    <scope>NUCLEOTIDE SEQUENCE [LARGE SCALE GENOMIC DNA]</scope>
    <source>
        <strain evidence="5 6">RI</strain>
    </source>
</reference>
<dbReference type="InterPro" id="IPR001684">
    <property type="entry name" value="Ribosomal_bL27"/>
</dbReference>
<dbReference type="GO" id="GO:0003735">
    <property type="term" value="F:structural constituent of ribosome"/>
    <property type="evidence" value="ECO:0007669"/>
    <property type="project" value="InterPro"/>
</dbReference>
<dbReference type="Gene3D" id="2.40.50.100">
    <property type="match status" value="1"/>
</dbReference>
<dbReference type="PRINTS" id="PR00063">
    <property type="entry name" value="RIBOSOMALL27"/>
</dbReference>
<organism evidence="5 6">
    <name type="scientific">Babesia microti (strain RI)</name>
    <dbReference type="NCBI Taxonomy" id="1133968"/>
    <lineage>
        <taxon>Eukaryota</taxon>
        <taxon>Sar</taxon>
        <taxon>Alveolata</taxon>
        <taxon>Apicomplexa</taxon>
        <taxon>Aconoidasida</taxon>
        <taxon>Piroplasmida</taxon>
        <taxon>Babesiidae</taxon>
        <taxon>Babesia</taxon>
    </lineage>
</organism>
<comment type="similarity">
    <text evidence="1">Belongs to the bacterial ribosomal protein bL27 family.</text>
</comment>
<evidence type="ECO:0000256" key="1">
    <source>
        <dbReference type="ARBA" id="ARBA00010797"/>
    </source>
</evidence>
<keyword evidence="4" id="KW-0732">Signal</keyword>
<protein>
    <submittedName>
        <fullName evidence="5">50S ribosomal protein L27</fullName>
    </submittedName>
</protein>
<dbReference type="Proteomes" id="UP000002899">
    <property type="component" value="Chromosome IV"/>
</dbReference>
<dbReference type="GO" id="GO:0005762">
    <property type="term" value="C:mitochondrial large ribosomal subunit"/>
    <property type="evidence" value="ECO:0007669"/>
    <property type="project" value="TreeGrafter"/>
</dbReference>
<sequence length="125" mass="14320">MRFLFVLFNFTLVFTYIVQSFRLYAHKTGTGNTKNGRDSAPNFLGWKRTCNSYVYPGNVIIRQRGAKFKPDYGTIMGRDFTISAVRPGVVRVHHGKISVIDKEEALEELKKDEPMIATISKIWNS</sequence>
<keyword evidence="2 5" id="KW-0689">Ribosomal protein</keyword>
<reference evidence="5 6" key="1">
    <citation type="journal article" date="2012" name="Nucleic Acids Res.">
        <title>Sequencing of the smallest Apicomplexan genome from the human pathogen Babesia microti.</title>
        <authorList>
            <person name="Cornillot E."/>
            <person name="Hadj-Kaddour K."/>
            <person name="Dassouli A."/>
            <person name="Noel B."/>
            <person name="Ranwez V."/>
            <person name="Vacherie B."/>
            <person name="Augagneur Y."/>
            <person name="Bres V."/>
            <person name="Duclos A."/>
            <person name="Randazzo S."/>
            <person name="Carcy B."/>
            <person name="Debierre-Grockiego F."/>
            <person name="Delbecq S."/>
            <person name="Moubri-Menage K."/>
            <person name="Shams-Eldin H."/>
            <person name="Usmani-Brown S."/>
            <person name="Bringaud F."/>
            <person name="Wincker P."/>
            <person name="Vivares C.P."/>
            <person name="Schwarz R.T."/>
            <person name="Schetters T.P."/>
            <person name="Krause P.J."/>
            <person name="Gorenflot A."/>
            <person name="Berry V."/>
            <person name="Barbe V."/>
            <person name="Ben Mamoun C."/>
        </authorList>
    </citation>
    <scope>NUCLEOTIDE SEQUENCE [LARGE SCALE GENOMIC DNA]</scope>
    <source>
        <strain evidence="5 6">RI</strain>
    </source>
</reference>
<evidence type="ECO:0000313" key="6">
    <source>
        <dbReference type="Proteomes" id="UP000002899"/>
    </source>
</evidence>
<dbReference type="Pfam" id="PF01016">
    <property type="entry name" value="Ribosomal_L27"/>
    <property type="match status" value="1"/>
</dbReference>
<feature type="signal peptide" evidence="4">
    <location>
        <begin position="1"/>
        <end position="20"/>
    </location>
</feature>
<evidence type="ECO:0000256" key="3">
    <source>
        <dbReference type="ARBA" id="ARBA00023274"/>
    </source>
</evidence>
<dbReference type="PANTHER" id="PTHR15893:SF0">
    <property type="entry name" value="LARGE RIBOSOMAL SUBUNIT PROTEIN BL27M"/>
    <property type="match status" value="1"/>
</dbReference>
<feature type="chain" id="PRO_5003710447" evidence="4">
    <location>
        <begin position="21"/>
        <end position="125"/>
    </location>
</feature>
<reference evidence="5 6" key="2">
    <citation type="journal article" date="2013" name="PLoS ONE">
        <title>Whole genome mapping and re-organization of the nuclear and mitochondrial genomes of Babesia microti isolates.</title>
        <authorList>
            <person name="Cornillot E."/>
            <person name="Dassouli A."/>
            <person name="Garg A."/>
            <person name="Pachikara N."/>
            <person name="Randazzo S."/>
            <person name="Depoix D."/>
            <person name="Carcy B."/>
            <person name="Delbecq S."/>
            <person name="Frutos R."/>
            <person name="Silva J.C."/>
            <person name="Sutton R."/>
            <person name="Krause P.J."/>
            <person name="Mamoun C.B."/>
        </authorList>
    </citation>
    <scope>NUCLEOTIDE SEQUENCE [LARGE SCALE GENOMIC DNA]</scope>
    <source>
        <strain evidence="5 6">RI</strain>
    </source>
</reference>